<organism evidence="2 3">
    <name type="scientific">Pseudanabaena yagii GIHE-NHR1</name>
    <dbReference type="NCBI Taxonomy" id="2722753"/>
    <lineage>
        <taxon>Bacteria</taxon>
        <taxon>Bacillati</taxon>
        <taxon>Cyanobacteriota</taxon>
        <taxon>Cyanophyceae</taxon>
        <taxon>Pseudanabaenales</taxon>
        <taxon>Pseudanabaenaceae</taxon>
        <taxon>Pseudanabaena</taxon>
        <taxon>Pseudanabaena yagii</taxon>
    </lineage>
</organism>
<feature type="chain" id="PRO_5047347304" description="P pilus assembly/Cpx signaling pathway, periplasmic inhibitor/zinc-resistance associated protein" evidence="1">
    <location>
        <begin position="23"/>
        <end position="145"/>
    </location>
</feature>
<dbReference type="PANTHER" id="PTHR38102">
    <property type="entry name" value="PERIPLASMIC CHAPERONE SPY"/>
    <property type="match status" value="1"/>
</dbReference>
<comment type="caution">
    <text evidence="2">The sequence shown here is derived from an EMBL/GenBank/DDBJ whole genome shotgun (WGS) entry which is preliminary data.</text>
</comment>
<dbReference type="Proteomes" id="UP000738376">
    <property type="component" value="Unassembled WGS sequence"/>
</dbReference>
<evidence type="ECO:0000313" key="2">
    <source>
        <dbReference type="EMBL" id="NMF59861.1"/>
    </source>
</evidence>
<feature type="signal peptide" evidence="1">
    <location>
        <begin position="1"/>
        <end position="22"/>
    </location>
</feature>
<evidence type="ECO:0000256" key="1">
    <source>
        <dbReference type="SAM" id="SignalP"/>
    </source>
</evidence>
<evidence type="ECO:0008006" key="4">
    <source>
        <dbReference type="Google" id="ProtNLM"/>
    </source>
</evidence>
<sequence length="145" mass="15902">MKRLNALILATCVLLGSAFAWKAVPAIAESWSKADTKGIVKSEGDISPEKLVQKLNLSADQKKKIAKIFGETNPKIFQILNLDQRKKLEAGIKSKQSVGNIIGSLNLSADQKKKIGAIVVERRKQILLVLTPEQKKKLEALVTSK</sequence>
<dbReference type="InterPro" id="IPR052211">
    <property type="entry name" value="Cpx_auxiliary_protein"/>
</dbReference>
<dbReference type="EMBL" id="JAAVJL010000002">
    <property type="protein sequence ID" value="NMF59861.1"/>
    <property type="molecule type" value="Genomic_DNA"/>
</dbReference>
<keyword evidence="3" id="KW-1185">Reference proteome</keyword>
<protein>
    <recommendedName>
        <fullName evidence="4">P pilus assembly/Cpx signaling pathway, periplasmic inhibitor/zinc-resistance associated protein</fullName>
    </recommendedName>
</protein>
<gene>
    <name evidence="2" type="ORF">HC246_18005</name>
</gene>
<dbReference type="RefSeq" id="WP_169364835.1">
    <property type="nucleotide sequence ID" value="NZ_JAAVJL010000002.1"/>
</dbReference>
<proteinExistence type="predicted"/>
<dbReference type="PANTHER" id="PTHR38102:SF1">
    <property type="entry name" value="PERIPLASMIC CHAPERONE SPY"/>
    <property type="match status" value="1"/>
</dbReference>
<name>A0ABX1LY25_9CYAN</name>
<evidence type="ECO:0000313" key="3">
    <source>
        <dbReference type="Proteomes" id="UP000738376"/>
    </source>
</evidence>
<accession>A0ABX1LY25</accession>
<keyword evidence="1" id="KW-0732">Signal</keyword>
<reference evidence="2 3" key="1">
    <citation type="submission" date="2020-03" db="EMBL/GenBank/DDBJ databases">
        <title>Draft Genome Sequence of 2-Methylisoborneol Producing Pseudanabaena yagii Strain GIHE-NHR1 Isolated from North Han River in South Korea.</title>
        <authorList>
            <person name="Jeong J."/>
        </authorList>
    </citation>
    <scope>NUCLEOTIDE SEQUENCE [LARGE SCALE GENOMIC DNA]</scope>
    <source>
        <strain evidence="2 3">GIHE-NHR1</strain>
    </source>
</reference>